<evidence type="ECO:0000256" key="11">
    <source>
        <dbReference type="ARBA" id="ARBA00023180"/>
    </source>
</evidence>
<dbReference type="AlphaFoldDB" id="A0A2P5C5D2"/>
<feature type="region of interest" description="Disordered" evidence="16">
    <location>
        <begin position="980"/>
        <end position="999"/>
    </location>
</feature>
<reference evidence="21" key="1">
    <citation type="submission" date="2016-06" db="EMBL/GenBank/DDBJ databases">
        <title>Parallel loss of symbiosis genes in relatives of nitrogen-fixing non-legume Parasponia.</title>
        <authorList>
            <person name="Van Velzen R."/>
            <person name="Holmer R."/>
            <person name="Bu F."/>
            <person name="Rutten L."/>
            <person name="Van Zeijl A."/>
            <person name="Liu W."/>
            <person name="Santuari L."/>
            <person name="Cao Q."/>
            <person name="Sharma T."/>
            <person name="Shen D."/>
            <person name="Roswanjaya Y."/>
            <person name="Wardhani T."/>
            <person name="Kalhor M.S."/>
            <person name="Jansen J."/>
            <person name="Van den Hoogen J."/>
            <person name="Gungor B."/>
            <person name="Hartog M."/>
            <person name="Hontelez J."/>
            <person name="Verver J."/>
            <person name="Yang W.-C."/>
            <person name="Schijlen E."/>
            <person name="Repin R."/>
            <person name="Schilthuizen M."/>
            <person name="Schranz E."/>
            <person name="Heidstra R."/>
            <person name="Miyata K."/>
            <person name="Fedorova E."/>
            <person name="Kohlen W."/>
            <person name="Bisseling T."/>
            <person name="Smit S."/>
            <person name="Geurts R."/>
        </authorList>
    </citation>
    <scope>NUCLEOTIDE SEQUENCE [LARGE SCALE GENOMIC DNA]</scope>
    <source>
        <strain evidence="21">cv. WU1-14</strain>
    </source>
</reference>
<dbReference type="InterPro" id="IPR001828">
    <property type="entry name" value="ANF_lig-bd_rcpt"/>
</dbReference>
<dbReference type="PANTHER" id="PTHR34836:SF1">
    <property type="entry name" value="OS09G0428600 PROTEIN"/>
    <property type="match status" value="1"/>
</dbReference>
<evidence type="ECO:0000256" key="3">
    <source>
        <dbReference type="ARBA" id="ARBA00011095"/>
    </source>
</evidence>
<dbReference type="FunFam" id="1.10.287.70:FF:000037">
    <property type="entry name" value="Glutamate receptor"/>
    <property type="match status" value="1"/>
</dbReference>
<dbReference type="InterPro" id="IPR019594">
    <property type="entry name" value="Glu/Gly-bd"/>
</dbReference>
<dbReference type="SUPFAM" id="SSF53822">
    <property type="entry name" value="Periplasmic binding protein-like I"/>
    <property type="match status" value="1"/>
</dbReference>
<evidence type="ECO:0000259" key="19">
    <source>
        <dbReference type="SMART" id="SM00079"/>
    </source>
</evidence>
<keyword evidence="4" id="KW-0813">Transport</keyword>
<protein>
    <submittedName>
        <fullName evidence="20">Ionotropic glutamate receptor</fullName>
    </submittedName>
</protein>
<dbReference type="Proteomes" id="UP000237105">
    <property type="component" value="Unassembled WGS sequence"/>
</dbReference>
<evidence type="ECO:0000256" key="14">
    <source>
        <dbReference type="ARBA" id="ARBA00049638"/>
    </source>
</evidence>
<dbReference type="Pfam" id="PF01094">
    <property type="entry name" value="ANF_receptor"/>
    <property type="match status" value="1"/>
</dbReference>
<dbReference type="Pfam" id="PF10613">
    <property type="entry name" value="Lig_chan-Glu_bd"/>
    <property type="match status" value="1"/>
</dbReference>
<dbReference type="Pfam" id="PF00060">
    <property type="entry name" value="Lig_chan"/>
    <property type="match status" value="1"/>
</dbReference>
<evidence type="ECO:0000256" key="10">
    <source>
        <dbReference type="ARBA" id="ARBA00023170"/>
    </source>
</evidence>
<dbReference type="GO" id="GO:0016020">
    <property type="term" value="C:membrane"/>
    <property type="evidence" value="ECO:0007669"/>
    <property type="project" value="UniProtKB-SubCell"/>
</dbReference>
<dbReference type="SUPFAM" id="SSF53850">
    <property type="entry name" value="Periplasmic binding protein-like II"/>
    <property type="match status" value="1"/>
</dbReference>
<feature type="chain" id="PRO_5015195256" evidence="18">
    <location>
        <begin position="31"/>
        <end position="999"/>
    </location>
</feature>
<evidence type="ECO:0000313" key="20">
    <source>
        <dbReference type="EMBL" id="PON56229.1"/>
    </source>
</evidence>
<proteinExistence type="inferred from homology"/>
<evidence type="ECO:0000256" key="18">
    <source>
        <dbReference type="SAM" id="SignalP"/>
    </source>
</evidence>
<keyword evidence="15" id="KW-1015">Disulfide bond</keyword>
<dbReference type="PIRSF" id="PIRSF037090">
    <property type="entry name" value="Iontro_Glu-like_rcpt_pln"/>
    <property type="match status" value="1"/>
</dbReference>
<dbReference type="GO" id="GO:0015276">
    <property type="term" value="F:ligand-gated monoatomic ion channel activity"/>
    <property type="evidence" value="ECO:0007669"/>
    <property type="project" value="InterPro"/>
</dbReference>
<dbReference type="InterPro" id="IPR044440">
    <property type="entry name" value="GABAb_receptor_plant_PBP1"/>
</dbReference>
<keyword evidence="10 20" id="KW-0675">Receptor</keyword>
<dbReference type="SMART" id="SM00079">
    <property type="entry name" value="PBPe"/>
    <property type="match status" value="1"/>
</dbReference>
<dbReference type="Gene3D" id="3.40.190.10">
    <property type="entry name" value="Periplasmic binding protein-like II"/>
    <property type="match status" value="2"/>
</dbReference>
<accession>A0A2P5C5D2</accession>
<feature type="signal peptide" evidence="18">
    <location>
        <begin position="1"/>
        <end position="30"/>
    </location>
</feature>
<keyword evidence="6 18" id="KW-0732">Signal</keyword>
<dbReference type="PANTHER" id="PTHR34836">
    <property type="entry name" value="OS06G0188250 PROTEIN"/>
    <property type="match status" value="1"/>
</dbReference>
<feature type="transmembrane region" description="Helical" evidence="17">
    <location>
        <begin position="850"/>
        <end position="874"/>
    </location>
</feature>
<dbReference type="Gene3D" id="1.10.287.70">
    <property type="match status" value="1"/>
</dbReference>
<evidence type="ECO:0000256" key="12">
    <source>
        <dbReference type="ARBA" id="ARBA00023286"/>
    </source>
</evidence>
<comment type="similarity">
    <text evidence="2">Belongs to the glutamate-gated ion channel (TC 1.A.10.1) family.</text>
</comment>
<evidence type="ECO:0000256" key="2">
    <source>
        <dbReference type="ARBA" id="ARBA00008685"/>
    </source>
</evidence>
<evidence type="ECO:0000256" key="13">
    <source>
        <dbReference type="ARBA" id="ARBA00023303"/>
    </source>
</evidence>
<dbReference type="FunFam" id="3.40.50.2300:FF:000310">
    <property type="entry name" value="Glutamate receptor"/>
    <property type="match status" value="1"/>
</dbReference>
<evidence type="ECO:0000256" key="17">
    <source>
        <dbReference type="SAM" id="Phobius"/>
    </source>
</evidence>
<evidence type="ECO:0000256" key="16">
    <source>
        <dbReference type="SAM" id="MobiDB-lite"/>
    </source>
</evidence>
<comment type="subcellular location">
    <subcellularLocation>
        <location evidence="1">Membrane</location>
        <topology evidence="1">Multi-pass membrane protein</topology>
    </subcellularLocation>
</comment>
<dbReference type="CDD" id="cd19990">
    <property type="entry name" value="PBP1_GABAb_receptor_plant"/>
    <property type="match status" value="1"/>
</dbReference>
<evidence type="ECO:0000256" key="4">
    <source>
        <dbReference type="ARBA" id="ARBA00022448"/>
    </source>
</evidence>
<dbReference type="FunFam" id="3.40.50.2300:FF:000188">
    <property type="entry name" value="Glutamate receptor"/>
    <property type="match status" value="1"/>
</dbReference>
<evidence type="ECO:0000256" key="15">
    <source>
        <dbReference type="PIRSR" id="PIRSR037090-50"/>
    </source>
</evidence>
<keyword evidence="12" id="KW-1071">Ligand-gated ion channel</keyword>
<feature type="domain" description="Ionotropic glutamate receptor C-terminal" evidence="19">
    <location>
        <begin position="477"/>
        <end position="829"/>
    </location>
</feature>
<comment type="subunit">
    <text evidence="3">May form heteromers.</text>
</comment>
<feature type="transmembrane region" description="Helical" evidence="17">
    <location>
        <begin position="665"/>
        <end position="684"/>
    </location>
</feature>
<evidence type="ECO:0000256" key="8">
    <source>
        <dbReference type="ARBA" id="ARBA00023065"/>
    </source>
</evidence>
<feature type="compositionally biased region" description="Basic and acidic residues" evidence="16">
    <location>
        <begin position="987"/>
        <end position="999"/>
    </location>
</feature>
<name>A0A2P5C5D2_PARAD</name>
<evidence type="ECO:0000256" key="5">
    <source>
        <dbReference type="ARBA" id="ARBA00022692"/>
    </source>
</evidence>
<dbReference type="InterPro" id="IPR028082">
    <property type="entry name" value="Peripla_BP_I"/>
</dbReference>
<gene>
    <name evidence="20" type="ORF">PanWU01x14_182410</name>
</gene>
<organism evidence="20 21">
    <name type="scientific">Parasponia andersonii</name>
    <name type="common">Sponia andersonii</name>
    <dbReference type="NCBI Taxonomy" id="3476"/>
    <lineage>
        <taxon>Eukaryota</taxon>
        <taxon>Viridiplantae</taxon>
        <taxon>Streptophyta</taxon>
        <taxon>Embryophyta</taxon>
        <taxon>Tracheophyta</taxon>
        <taxon>Spermatophyta</taxon>
        <taxon>Magnoliopsida</taxon>
        <taxon>eudicotyledons</taxon>
        <taxon>Gunneridae</taxon>
        <taxon>Pentapetalae</taxon>
        <taxon>rosids</taxon>
        <taxon>fabids</taxon>
        <taxon>Rosales</taxon>
        <taxon>Cannabaceae</taxon>
        <taxon>Parasponia</taxon>
    </lineage>
</organism>
<evidence type="ECO:0000256" key="9">
    <source>
        <dbReference type="ARBA" id="ARBA00023136"/>
    </source>
</evidence>
<dbReference type="EMBL" id="JXTB01000173">
    <property type="protein sequence ID" value="PON56229.1"/>
    <property type="molecule type" value="Genomic_DNA"/>
</dbReference>
<dbReference type="CDD" id="cd13686">
    <property type="entry name" value="GluR_Plant"/>
    <property type="match status" value="1"/>
</dbReference>
<sequence>MKKKATNKLVLTSITISLLVSLATRPVVLSDNSAGAEENRSTEAVNVGVIVDYERWVGKMGLSCIEMALSELYASRGRYYKTRLVIHTRDSKKDVIGAAAAALDLIKNVEVQAIIGPVQSTQASFVVDLGEKAKVPIISYSATSSSLSIKTSYFFQATQKQTSQVKVISSIVQAYGWKQVVPIYVNNVYGEGLIPFLNDALQDVGARLSYRSVISTSASDDQILKELYKLMTMQTRVFVVHTDITLGARIFTKAKEIGMMEQGYVWIMTNVMTNFLSSFDSSVIGSMQGVLGIKTYVPETKALNDFRAQWNQNFRQKNAKAYDVELNVYGLWAYDTAKALAIAVEKVWTNETFIALRNISSTTFSGNSTGFGIGVSQNGPELHKALSEVRFKGLAGDFSLVNGQLHSTTFEIINIINEERRVGFWKPESGLEKSLETKTSTDAIIPVTSKPNLESVIWPGKSTSVPKGWEIPTNRKKLKIGVPKKEGFEEFVGVKLDPVTNISTVTGFCIDVFEAVMKALPYSVDYDFIPFEKPDGKTAAGTYDDLVDQVYLGKFDAVVGDTTITANRSMYVDFTLPYTESGVSMMVPVRDTRSKNAWVFLKPLTRDLWVTSACFFVFIGFVVWVLEHRINEDFRGPPSYQIGTSFWFSFSTMVFAHKERVISNLARFVVVVWIFVVLILTQSYTASLTSLLTVQQIQPTITDVKQLIMNNESVGYIDGSFVHGILLKHLGFSESQLRIYKSPEECDELFSKKKADGGITAAFDEYPYMKFLLARYCSKYTLVEPTFKTGGFGFIFPKGSPLVSDVSRAILTVTEEKTMKNIEKKWFGSQTSCPDPNTQVSSNSLGLESFWGLFLIVGIASLSALVIYVATFLYEHRQVFFSSDTPAVPIWRRICLVLRTLDQKDLSSHTFRKGISQSGDKRTHQDVVDAVEGSSPGSNFTHPIPSSCSSCTNEISDIFACCEDQQETCFTECNTESLSQAPSAPEITHEHNQETLRTH</sequence>
<feature type="disulfide bond" evidence="15">
    <location>
        <begin position="777"/>
        <end position="833"/>
    </location>
</feature>
<dbReference type="InterPro" id="IPR001320">
    <property type="entry name" value="Iontro_rcpt_C"/>
</dbReference>
<feature type="transmembrane region" description="Helical" evidence="17">
    <location>
        <begin position="608"/>
        <end position="626"/>
    </location>
</feature>
<keyword evidence="7 17" id="KW-1133">Transmembrane helix</keyword>
<evidence type="ECO:0000256" key="6">
    <source>
        <dbReference type="ARBA" id="ARBA00022729"/>
    </source>
</evidence>
<comment type="caution">
    <text evidence="20">The sequence shown here is derived from an EMBL/GenBank/DDBJ whole genome shotgun (WGS) entry which is preliminary data.</text>
</comment>
<keyword evidence="9 17" id="KW-0472">Membrane</keyword>
<keyword evidence="8" id="KW-0406">Ion transport</keyword>
<dbReference type="InterPro" id="IPR015683">
    <property type="entry name" value="Ionotropic_Glu_rcpt"/>
</dbReference>
<keyword evidence="5 17" id="KW-0812">Transmembrane</keyword>
<keyword evidence="11" id="KW-0325">Glycoprotein</keyword>
<keyword evidence="13" id="KW-0407">Ion channel</keyword>
<comment type="function">
    <text evidence="14">Glutamate-gated receptor that probably acts as a non-selective cation channel. May be involved in light-signal transduction and calcium homeostasis via the regulation of calcium influx into cells.</text>
</comment>
<dbReference type="FunFam" id="3.40.190.10:FF:000195">
    <property type="entry name" value="Glutamate receptor 2.7"/>
    <property type="match status" value="1"/>
</dbReference>
<dbReference type="Gene3D" id="3.40.50.2300">
    <property type="match status" value="2"/>
</dbReference>
<evidence type="ECO:0000313" key="21">
    <source>
        <dbReference type="Proteomes" id="UP000237105"/>
    </source>
</evidence>
<dbReference type="FunFam" id="3.40.190.10:FF:000103">
    <property type="entry name" value="Glutamate receptor"/>
    <property type="match status" value="1"/>
</dbReference>
<dbReference type="InterPro" id="IPR017103">
    <property type="entry name" value="Iontropic_Glu_rcpt_pln"/>
</dbReference>
<keyword evidence="21" id="KW-1185">Reference proteome</keyword>
<evidence type="ECO:0000256" key="7">
    <source>
        <dbReference type="ARBA" id="ARBA00022989"/>
    </source>
</evidence>
<dbReference type="OrthoDB" id="5984008at2759"/>
<evidence type="ECO:0000256" key="1">
    <source>
        <dbReference type="ARBA" id="ARBA00004141"/>
    </source>
</evidence>